<dbReference type="CDD" id="cd06091">
    <property type="entry name" value="KOW_NusG"/>
    <property type="match status" value="1"/>
</dbReference>
<accession>A0A4R3ZBA6</accession>
<organism evidence="6 7">
    <name type="scientific">Longibaculum muris</name>
    <dbReference type="NCBI Taxonomy" id="1796628"/>
    <lineage>
        <taxon>Bacteria</taxon>
        <taxon>Bacillati</taxon>
        <taxon>Bacillota</taxon>
        <taxon>Erysipelotrichia</taxon>
        <taxon>Erysipelotrichales</taxon>
        <taxon>Coprobacillaceae</taxon>
        <taxon>Longibaculum</taxon>
    </lineage>
</organism>
<evidence type="ECO:0000259" key="5">
    <source>
        <dbReference type="Pfam" id="PF02357"/>
    </source>
</evidence>
<dbReference type="GO" id="GO:0031564">
    <property type="term" value="P:transcription antitermination"/>
    <property type="evidence" value="ECO:0007669"/>
    <property type="project" value="UniProtKB-KW"/>
</dbReference>
<dbReference type="Pfam" id="PF00467">
    <property type="entry name" value="KOW"/>
    <property type="match status" value="1"/>
</dbReference>
<dbReference type="Gene3D" id="3.30.70.940">
    <property type="entry name" value="NusG, N-terminal domain"/>
    <property type="match status" value="1"/>
</dbReference>
<dbReference type="CDD" id="cd09889">
    <property type="entry name" value="NGN_Bact_2"/>
    <property type="match status" value="1"/>
</dbReference>
<dbReference type="InterPro" id="IPR047663">
    <property type="entry name" value="Transcription_antiterm_LoaP"/>
</dbReference>
<dbReference type="InterPro" id="IPR043425">
    <property type="entry name" value="NusG-like"/>
</dbReference>
<dbReference type="InterPro" id="IPR005824">
    <property type="entry name" value="KOW"/>
</dbReference>
<dbReference type="PANTHER" id="PTHR30265:SF4">
    <property type="entry name" value="KOW MOTIF FAMILY PROTEIN, EXPRESSED"/>
    <property type="match status" value="1"/>
</dbReference>
<dbReference type="GeneID" id="98914016"/>
<sequence length="172" mass="19878">MYDNWYAVQVRCGKEEKIVRACDILVDRHVLNECFIPRCKKKKKFRGQWHIIDDILFKGYVFMISDHVDDLFNELKKIPDLTKLLGNDGKDIFPIYKEEAMFLARFGGDEHIVEISSGYIEGDNIFITNGPLVGQEGNIVKIDRHRRMAYVEVSLFGQVTTVHVGLEIISKV</sequence>
<reference evidence="6 7" key="1">
    <citation type="submission" date="2019-03" db="EMBL/GenBank/DDBJ databases">
        <title>Genomic Encyclopedia of Type Strains, Phase IV (KMG-IV): sequencing the most valuable type-strain genomes for metagenomic binning, comparative biology and taxonomic classification.</title>
        <authorList>
            <person name="Goeker M."/>
        </authorList>
    </citation>
    <scope>NUCLEOTIDE SEQUENCE [LARGE SCALE GENOMIC DNA]</scope>
    <source>
        <strain evidence="6 7">DSM 29487</strain>
    </source>
</reference>
<proteinExistence type="predicted"/>
<comment type="caution">
    <text evidence="6">The sequence shown here is derived from an EMBL/GenBank/DDBJ whole genome shotgun (WGS) entry which is preliminary data.</text>
</comment>
<evidence type="ECO:0000256" key="2">
    <source>
        <dbReference type="ARBA" id="ARBA00023015"/>
    </source>
</evidence>
<dbReference type="InterPro" id="IPR036735">
    <property type="entry name" value="NGN_dom_sf"/>
</dbReference>
<dbReference type="NCBIfam" id="NF033641">
    <property type="entry name" value="antiterm_LoaP"/>
    <property type="match status" value="1"/>
</dbReference>
<feature type="domain" description="KOW" evidence="4">
    <location>
        <begin position="121"/>
        <end position="151"/>
    </location>
</feature>
<evidence type="ECO:0000256" key="1">
    <source>
        <dbReference type="ARBA" id="ARBA00022814"/>
    </source>
</evidence>
<evidence type="ECO:0000256" key="3">
    <source>
        <dbReference type="ARBA" id="ARBA00023163"/>
    </source>
</evidence>
<dbReference type="RefSeq" id="WP_066445596.1">
    <property type="nucleotide sequence ID" value="NZ_DBGCPY010000067.1"/>
</dbReference>
<name>A0A4R3ZBA6_9FIRM</name>
<protein>
    <submittedName>
        <fullName evidence="6">Transcriptional antiterminator NusG</fullName>
    </submittedName>
</protein>
<dbReference type="SUPFAM" id="SSF82679">
    <property type="entry name" value="N-utilization substance G protein NusG, N-terminal domain"/>
    <property type="match status" value="1"/>
</dbReference>
<dbReference type="InterPro" id="IPR014722">
    <property type="entry name" value="Rib_uL2_dom2"/>
</dbReference>
<dbReference type="InterPro" id="IPR006645">
    <property type="entry name" value="NGN-like_dom"/>
</dbReference>
<dbReference type="Pfam" id="PF02357">
    <property type="entry name" value="NusG"/>
    <property type="match status" value="1"/>
</dbReference>
<keyword evidence="2" id="KW-0805">Transcription regulation</keyword>
<evidence type="ECO:0000313" key="6">
    <source>
        <dbReference type="EMBL" id="TCW02887.1"/>
    </source>
</evidence>
<dbReference type="AlphaFoldDB" id="A0A4R3ZBA6"/>
<keyword evidence="1" id="KW-0889">Transcription antitermination</keyword>
<evidence type="ECO:0000313" key="7">
    <source>
        <dbReference type="Proteomes" id="UP000295515"/>
    </source>
</evidence>
<dbReference type="Proteomes" id="UP000295515">
    <property type="component" value="Unassembled WGS sequence"/>
</dbReference>
<dbReference type="SUPFAM" id="SSF50104">
    <property type="entry name" value="Translation proteins SH3-like domain"/>
    <property type="match status" value="1"/>
</dbReference>
<dbReference type="InterPro" id="IPR008991">
    <property type="entry name" value="Translation_prot_SH3-like_sf"/>
</dbReference>
<keyword evidence="7" id="KW-1185">Reference proteome</keyword>
<dbReference type="EMBL" id="SMCQ01000001">
    <property type="protein sequence ID" value="TCW02887.1"/>
    <property type="molecule type" value="Genomic_DNA"/>
</dbReference>
<feature type="domain" description="NusG-like N-terminal" evidence="5">
    <location>
        <begin position="4"/>
        <end position="99"/>
    </location>
</feature>
<dbReference type="GO" id="GO:0006354">
    <property type="term" value="P:DNA-templated transcription elongation"/>
    <property type="evidence" value="ECO:0007669"/>
    <property type="project" value="InterPro"/>
</dbReference>
<gene>
    <name evidence="6" type="ORF">EDD60_101191</name>
</gene>
<keyword evidence="3" id="KW-0804">Transcription</keyword>
<dbReference type="Gene3D" id="2.30.30.30">
    <property type="match status" value="1"/>
</dbReference>
<dbReference type="PANTHER" id="PTHR30265">
    <property type="entry name" value="RHO-INTERACTING TRANSCRIPTION TERMINATION FACTOR NUSG"/>
    <property type="match status" value="1"/>
</dbReference>
<evidence type="ECO:0000259" key="4">
    <source>
        <dbReference type="Pfam" id="PF00467"/>
    </source>
</evidence>